<dbReference type="Proteomes" id="UP001446205">
    <property type="component" value="Unassembled WGS sequence"/>
</dbReference>
<evidence type="ECO:0000313" key="1">
    <source>
        <dbReference type="EMBL" id="MEK8088776.1"/>
    </source>
</evidence>
<dbReference type="EMBL" id="JBBPCO010000002">
    <property type="protein sequence ID" value="MEK8088776.1"/>
    <property type="molecule type" value="Genomic_DNA"/>
</dbReference>
<gene>
    <name evidence="1" type="ORF">WOB96_03275</name>
</gene>
<evidence type="ECO:0000313" key="2">
    <source>
        <dbReference type="Proteomes" id="UP001446205"/>
    </source>
</evidence>
<protein>
    <submittedName>
        <fullName evidence="1">Diiron oxygenase</fullName>
    </submittedName>
</protein>
<dbReference type="SUPFAM" id="SSF47240">
    <property type="entry name" value="Ferritin-like"/>
    <property type="match status" value="1"/>
</dbReference>
<dbReference type="Pfam" id="PF11583">
    <property type="entry name" value="AurF"/>
    <property type="match status" value="1"/>
</dbReference>
<dbReference type="RefSeq" id="WP_341369841.1">
    <property type="nucleotide sequence ID" value="NZ_JBBPCO010000002.1"/>
</dbReference>
<dbReference type="InterPro" id="IPR009078">
    <property type="entry name" value="Ferritin-like_SF"/>
</dbReference>
<comment type="caution">
    <text evidence="1">The sequence shown here is derived from an EMBL/GenBank/DDBJ whole genome shotgun (WGS) entry which is preliminary data.</text>
</comment>
<reference evidence="1 2" key="1">
    <citation type="submission" date="2024-04" db="EMBL/GenBank/DDBJ databases">
        <authorList>
            <person name="Abashina T."/>
            <person name="Shaikin A."/>
        </authorList>
    </citation>
    <scope>NUCLEOTIDE SEQUENCE [LARGE SCALE GENOMIC DNA]</scope>
    <source>
        <strain evidence="1 2">AAFK</strain>
    </source>
</reference>
<keyword evidence="2" id="KW-1185">Reference proteome</keyword>
<accession>A0ABU9D5F0</accession>
<proteinExistence type="predicted"/>
<dbReference type="Gene3D" id="1.10.620.20">
    <property type="entry name" value="Ribonucleotide Reductase, subunit A"/>
    <property type="match status" value="1"/>
</dbReference>
<name>A0ABU9D5F0_9PROT</name>
<sequence length="288" mass="33614">MNAIVQARRPALVGRLNERSRQYRDPLSQIPWDDLDPEAFWLPESLISLHGLPVYQSLSEIQRRMLSQCEFLAFTELGLWLEALFIQRISRNVLDIADKSLDRYEYELHELREEVGHSLMFLTFIRKSGIPLLTPFRDRPRMAGLFARFAPYRSAAFWTTILIGEEVPDQMNRLIRRQGDLPGAVLGMTHLHMREEARHMAYARELLSERLPRLNRLQRALLRPLLRRVIHEFIETCFYPSAQVYAAAGLDNPDKLVRVARRNPARHALIQRCTAPSLAFLRQHDINI</sequence>
<dbReference type="InterPro" id="IPR025859">
    <property type="entry name" value="AurF/CmlI"/>
</dbReference>
<organism evidence="1 2">
    <name type="scientific">Thermithiobacillus plumbiphilus</name>
    <dbReference type="NCBI Taxonomy" id="1729899"/>
    <lineage>
        <taxon>Bacteria</taxon>
        <taxon>Pseudomonadati</taxon>
        <taxon>Pseudomonadota</taxon>
        <taxon>Acidithiobacillia</taxon>
        <taxon>Acidithiobacillales</taxon>
        <taxon>Thermithiobacillaceae</taxon>
        <taxon>Thermithiobacillus</taxon>
    </lineage>
</organism>
<dbReference type="InterPro" id="IPR012348">
    <property type="entry name" value="RNR-like"/>
</dbReference>